<reference evidence="2" key="1">
    <citation type="submission" date="2016-09" db="EMBL/GenBank/DDBJ databases">
        <authorList>
            <person name="Strepis N."/>
        </authorList>
    </citation>
    <scope>NUCLEOTIDE SEQUENCE [LARGE SCALE GENOMIC DNA]</scope>
</reference>
<evidence type="ECO:0000313" key="2">
    <source>
        <dbReference type="Proteomes" id="UP000184291"/>
    </source>
</evidence>
<dbReference type="Proteomes" id="UP000184291">
    <property type="component" value="Unassembled WGS sequence"/>
</dbReference>
<accession>A0A1M4S0M3</accession>
<evidence type="ECO:0000313" key="1">
    <source>
        <dbReference type="EMBL" id="SHE25785.1"/>
    </source>
</evidence>
<keyword evidence="2" id="KW-1185">Reference proteome</keyword>
<dbReference type="STRING" id="1892869.ACGLYG10_2021"/>
<dbReference type="AlphaFoldDB" id="A0A1M4S0M3"/>
<name>A0A1M4S0M3_9ACTO</name>
<organism evidence="1 2">
    <name type="scientific">Actinomyces glycerinitolerans</name>
    <dbReference type="NCBI Taxonomy" id="1892869"/>
    <lineage>
        <taxon>Bacteria</taxon>
        <taxon>Bacillati</taxon>
        <taxon>Actinomycetota</taxon>
        <taxon>Actinomycetes</taxon>
        <taxon>Actinomycetales</taxon>
        <taxon>Actinomycetaceae</taxon>
        <taxon>Actinomyces</taxon>
    </lineage>
</organism>
<dbReference type="OrthoDB" id="3255521at2"/>
<dbReference type="EMBL" id="FQTT01000011">
    <property type="protein sequence ID" value="SHE25785.1"/>
    <property type="molecule type" value="Genomic_DNA"/>
</dbReference>
<gene>
    <name evidence="1" type="ORF">ACGLYG10_2021</name>
</gene>
<sequence length="76" mass="8703">MEIPIGVKGRILAGEYAGWDVEVMYDAEGTGGYYIFLTRGEQGYDDWVEDADSVRGYFEEANWPIDWGRGDPRPHR</sequence>
<dbReference type="RefSeq" id="WP_073331208.1">
    <property type="nucleotide sequence ID" value="NZ_FQTT01000011.1"/>
</dbReference>
<proteinExistence type="predicted"/>
<protein>
    <submittedName>
        <fullName evidence="1">Uncharacterized protein</fullName>
    </submittedName>
</protein>